<feature type="transmembrane region" description="Helical" evidence="7">
    <location>
        <begin position="418"/>
        <end position="440"/>
    </location>
</feature>
<dbReference type="InterPro" id="IPR025857">
    <property type="entry name" value="MacB_PCD"/>
</dbReference>
<dbReference type="InterPro" id="IPR050250">
    <property type="entry name" value="Macrolide_Exporter_MacB"/>
</dbReference>
<gene>
    <name evidence="10" type="ORF">ACFPT7_07525</name>
</gene>
<evidence type="ECO:0000259" key="8">
    <source>
        <dbReference type="Pfam" id="PF02687"/>
    </source>
</evidence>
<dbReference type="Proteomes" id="UP001596091">
    <property type="component" value="Unassembled WGS sequence"/>
</dbReference>
<reference evidence="11" key="1">
    <citation type="journal article" date="2019" name="Int. J. Syst. Evol. Microbiol.">
        <title>The Global Catalogue of Microorganisms (GCM) 10K type strain sequencing project: providing services to taxonomists for standard genome sequencing and annotation.</title>
        <authorList>
            <consortium name="The Broad Institute Genomics Platform"/>
            <consortium name="The Broad Institute Genome Sequencing Center for Infectious Disease"/>
            <person name="Wu L."/>
            <person name="Ma J."/>
        </authorList>
    </citation>
    <scope>NUCLEOTIDE SEQUENCE [LARGE SCALE GENOMIC DNA]</scope>
    <source>
        <strain evidence="11">JCM 4087</strain>
    </source>
</reference>
<evidence type="ECO:0000313" key="10">
    <source>
        <dbReference type="EMBL" id="MFC5862137.1"/>
    </source>
</evidence>
<dbReference type="Pfam" id="PF12704">
    <property type="entry name" value="MacB_PCD"/>
    <property type="match status" value="2"/>
</dbReference>
<feature type="domain" description="ABC3 transporter permease C-terminal" evidence="8">
    <location>
        <begin position="772"/>
        <end position="886"/>
    </location>
</feature>
<keyword evidence="2" id="KW-1003">Cell membrane</keyword>
<feature type="transmembrane region" description="Helical" evidence="7">
    <location>
        <begin position="361"/>
        <end position="387"/>
    </location>
</feature>
<dbReference type="EMBL" id="JBHSPH010000002">
    <property type="protein sequence ID" value="MFC5862137.1"/>
    <property type="molecule type" value="Genomic_DNA"/>
</dbReference>
<feature type="domain" description="MacB-like periplasmic core" evidence="9">
    <location>
        <begin position="96"/>
        <end position="325"/>
    </location>
</feature>
<keyword evidence="11" id="KW-1185">Reference proteome</keyword>
<evidence type="ECO:0000256" key="7">
    <source>
        <dbReference type="SAM" id="Phobius"/>
    </source>
</evidence>
<dbReference type="InterPro" id="IPR047928">
    <property type="entry name" value="Perm_prefix_1"/>
</dbReference>
<feature type="transmembrane region" description="Helical" evidence="7">
    <location>
        <begin position="513"/>
        <end position="533"/>
    </location>
</feature>
<feature type="domain" description="MacB-like periplasmic core" evidence="9">
    <location>
        <begin position="599"/>
        <end position="696"/>
    </location>
</feature>
<evidence type="ECO:0000256" key="2">
    <source>
        <dbReference type="ARBA" id="ARBA00022475"/>
    </source>
</evidence>
<evidence type="ECO:0000256" key="4">
    <source>
        <dbReference type="ARBA" id="ARBA00022989"/>
    </source>
</evidence>
<feature type="transmembrane region" description="Helical" evidence="7">
    <location>
        <begin position="766"/>
        <end position="791"/>
    </location>
</feature>
<evidence type="ECO:0000259" key="9">
    <source>
        <dbReference type="Pfam" id="PF12704"/>
    </source>
</evidence>
<keyword evidence="4 7" id="KW-1133">Transmembrane helix</keyword>
<keyword evidence="5 7" id="KW-0472">Membrane</keyword>
<dbReference type="InterPro" id="IPR017800">
    <property type="entry name" value="ADOP"/>
</dbReference>
<feature type="transmembrane region" description="Helical" evidence="7">
    <location>
        <begin position="857"/>
        <end position="876"/>
    </location>
</feature>
<comment type="subcellular location">
    <subcellularLocation>
        <location evidence="1">Cell membrane</location>
        <topology evidence="1">Multi-pass membrane protein</topology>
    </subcellularLocation>
</comment>
<evidence type="ECO:0000313" key="11">
    <source>
        <dbReference type="Proteomes" id="UP001596091"/>
    </source>
</evidence>
<accession>A0ABW1EFU9</accession>
<dbReference type="PANTHER" id="PTHR30572:SF4">
    <property type="entry name" value="ABC TRANSPORTER PERMEASE YTRF"/>
    <property type="match status" value="1"/>
</dbReference>
<dbReference type="RefSeq" id="WP_263338303.1">
    <property type="nucleotide sequence ID" value="NZ_JAGSYH010000004.1"/>
</dbReference>
<feature type="transmembrane region" description="Helical" evidence="7">
    <location>
        <begin position="812"/>
        <end position="837"/>
    </location>
</feature>
<feature type="transmembrane region" description="Helical" evidence="7">
    <location>
        <begin position="95"/>
        <end position="120"/>
    </location>
</feature>
<protein>
    <submittedName>
        <fullName evidence="10">ADOP family duplicated permease</fullName>
    </submittedName>
</protein>
<sequence length="893" mass="95563">MRILRRFLARAANFVTQRDDLRLREEMEEHLREQATEYVRAGMPRDEARRQAVLKFGAVESVREKYHAEQGLPLLEELARDIRFASRLLSRSPGFTIAAVITLGLGVGVNASVFSLIYAMGIRYLPVKDSASLVSIYQQYRGQVHARGVYGSPYYLSYPEYANYRDRNSTFSGLAAYAETGFALGGTDPQPVSGQLVSCNYFSVLGDEFSVGRGFNSDDCRASAAPAAILSYRFWRSHYGESRSVIGNTLTLNGQTVTVTGVAPAGFSGTELQVPDVWVPVTAAPQLLPITFGSRDWLALGNVSWLQVIGHLKPGISRRAAQSELSVLARQMDAIYPGRQTVVIINAGSFVNNPEERADGLWIGVAVFMLGALVLTMACTNLANLLLSRGARRQPELVTRLALGATRRRLLTQLLTENMLLSALGGLAGVAVMLWLTHVIAHVLPGMPSGPLPLDLTPNFATLLFALVATLTAALLSGVAPALQATGPNLLTALKEGGAAAGHGRRRARLRDLLVIAQVAGCALLLVLAGLLARGLRRTEIIAPGFATQSVYVLSFDLSERGYDGTRALEFERKLRERLGAFSGTGGVATSTVLPGISADLTGVTIPGRDQPEEEVLANYVSADYFRTMEIPILRGHGFTGEEFHAGGPLPALVSTAMAQRFWPAENPLGKEFLAGKNRRYQVLGIVPNVSTLHLGQEDGPLFYGLIADTGAAADAKMFLRVNGDASSAVSAIPAVVRQIDPNVTVTTESYQQILSEQLQPARRGAILVSALGLLALVLAVVGVTGVVSLATSQRVREICIRIAFGARRHDVLVLLLSQGVKLVAIGLVAGLALAAGSAVLLASNGLLFGVSPIDPVVFLGTASLFFCSAVSSMLFPALRAIRVDPVVALRYE</sequence>
<dbReference type="Pfam" id="PF02687">
    <property type="entry name" value="FtsX"/>
    <property type="match status" value="2"/>
</dbReference>
<keyword evidence="3 7" id="KW-0812">Transmembrane</keyword>
<evidence type="ECO:0000256" key="1">
    <source>
        <dbReference type="ARBA" id="ARBA00004651"/>
    </source>
</evidence>
<evidence type="ECO:0000256" key="5">
    <source>
        <dbReference type="ARBA" id="ARBA00023136"/>
    </source>
</evidence>
<dbReference type="NCBIfam" id="NF038403">
    <property type="entry name" value="perm_prefix_1"/>
    <property type="match status" value="1"/>
</dbReference>
<feature type="domain" description="ABC3 transporter permease C-terminal" evidence="8">
    <location>
        <begin position="369"/>
        <end position="487"/>
    </location>
</feature>
<dbReference type="InterPro" id="IPR003838">
    <property type="entry name" value="ABC3_permease_C"/>
</dbReference>
<proteinExistence type="inferred from homology"/>
<organism evidence="10 11">
    <name type="scientific">Acidicapsa dinghuensis</name>
    <dbReference type="NCBI Taxonomy" id="2218256"/>
    <lineage>
        <taxon>Bacteria</taxon>
        <taxon>Pseudomonadati</taxon>
        <taxon>Acidobacteriota</taxon>
        <taxon>Terriglobia</taxon>
        <taxon>Terriglobales</taxon>
        <taxon>Acidobacteriaceae</taxon>
        <taxon>Acidicapsa</taxon>
    </lineage>
</organism>
<evidence type="ECO:0000256" key="6">
    <source>
        <dbReference type="ARBA" id="ARBA00038076"/>
    </source>
</evidence>
<name>A0ABW1EFU9_9BACT</name>
<comment type="similarity">
    <text evidence="6">Belongs to the ABC-4 integral membrane protein family.</text>
</comment>
<evidence type="ECO:0000256" key="3">
    <source>
        <dbReference type="ARBA" id="ARBA00022692"/>
    </source>
</evidence>
<comment type="caution">
    <text evidence="10">The sequence shown here is derived from an EMBL/GenBank/DDBJ whole genome shotgun (WGS) entry which is preliminary data.</text>
</comment>
<dbReference type="NCBIfam" id="TIGR03434">
    <property type="entry name" value="ADOP"/>
    <property type="match status" value="1"/>
</dbReference>
<feature type="transmembrane region" description="Helical" evidence="7">
    <location>
        <begin position="460"/>
        <end position="483"/>
    </location>
</feature>
<dbReference type="PANTHER" id="PTHR30572">
    <property type="entry name" value="MEMBRANE COMPONENT OF TRANSPORTER-RELATED"/>
    <property type="match status" value="1"/>
</dbReference>